<evidence type="ECO:0000259" key="1">
    <source>
        <dbReference type="PROSITE" id="PS50943"/>
    </source>
</evidence>
<dbReference type="InterPro" id="IPR001387">
    <property type="entry name" value="Cro/C1-type_HTH"/>
</dbReference>
<accession>A0A6N3EKD4</accession>
<reference evidence="2" key="1">
    <citation type="submission" date="2019-11" db="EMBL/GenBank/DDBJ databases">
        <authorList>
            <person name="Feng L."/>
        </authorList>
    </citation>
    <scope>NUCLEOTIDE SEQUENCE</scope>
    <source>
        <strain evidence="2">RtorquesLFYP15</strain>
    </source>
</reference>
<dbReference type="GO" id="GO:0003677">
    <property type="term" value="F:DNA binding"/>
    <property type="evidence" value="ECO:0007669"/>
    <property type="project" value="InterPro"/>
</dbReference>
<evidence type="ECO:0000313" key="2">
    <source>
        <dbReference type="EMBL" id="VYU38923.1"/>
    </source>
</evidence>
<dbReference type="Pfam" id="PF01381">
    <property type="entry name" value="HTH_3"/>
    <property type="match status" value="1"/>
</dbReference>
<sequence length="177" mass="20688">MKLSVYLKIGTKMKNLRKEKGISQKKMAERLNLIPSAYSNYENLICEIPVEVMQKFCEEVECSMEELIEFDIGNLDEVHPVSSLSDLILSIMELNKKDLPVSVTFHMEEKKMNVDFRATETKFEKILDELEGELGKYQEKKIDKNQFRQNVRSLLDGETNYKNNYLNNEKKGLREVP</sequence>
<dbReference type="CDD" id="cd00093">
    <property type="entry name" value="HTH_XRE"/>
    <property type="match status" value="1"/>
</dbReference>
<dbReference type="SUPFAM" id="SSF47413">
    <property type="entry name" value="lambda repressor-like DNA-binding domains"/>
    <property type="match status" value="1"/>
</dbReference>
<dbReference type="InterPro" id="IPR010982">
    <property type="entry name" value="Lambda_DNA-bd_dom_sf"/>
</dbReference>
<gene>
    <name evidence="2" type="ORF">RTLFYP15_02273</name>
</gene>
<dbReference type="PROSITE" id="PS50943">
    <property type="entry name" value="HTH_CROC1"/>
    <property type="match status" value="1"/>
</dbReference>
<proteinExistence type="predicted"/>
<dbReference type="RefSeq" id="WP_412291681.1">
    <property type="nucleotide sequence ID" value="NZ_CACRUQ010000021.1"/>
</dbReference>
<protein>
    <submittedName>
        <fullName evidence="2">Helix-turn-helix domain protein</fullName>
    </submittedName>
</protein>
<dbReference type="Gene3D" id="1.10.260.40">
    <property type="entry name" value="lambda repressor-like DNA-binding domains"/>
    <property type="match status" value="1"/>
</dbReference>
<feature type="domain" description="HTH cro/C1-type" evidence="1">
    <location>
        <begin position="13"/>
        <end position="67"/>
    </location>
</feature>
<organism evidence="2">
    <name type="scientific">[Ruminococcus] torques</name>
    <dbReference type="NCBI Taxonomy" id="33039"/>
    <lineage>
        <taxon>Bacteria</taxon>
        <taxon>Bacillati</taxon>
        <taxon>Bacillota</taxon>
        <taxon>Clostridia</taxon>
        <taxon>Lachnospirales</taxon>
        <taxon>Lachnospiraceae</taxon>
        <taxon>Mediterraneibacter</taxon>
    </lineage>
</organism>
<dbReference type="AlphaFoldDB" id="A0A6N3EKD4"/>
<dbReference type="EMBL" id="CACRUQ010000021">
    <property type="protein sequence ID" value="VYU38923.1"/>
    <property type="molecule type" value="Genomic_DNA"/>
</dbReference>
<dbReference type="SMART" id="SM00530">
    <property type="entry name" value="HTH_XRE"/>
    <property type="match status" value="1"/>
</dbReference>
<name>A0A6N3EKD4_9FIRM</name>